<keyword evidence="5" id="KW-1185">Reference proteome</keyword>
<feature type="compositionally biased region" description="Polar residues" evidence="1">
    <location>
        <begin position="724"/>
        <end position="756"/>
    </location>
</feature>
<dbReference type="EnsemblMetazoa" id="XM_044458899.1">
    <property type="protein sequence ID" value="XP_044314834.1"/>
    <property type="gene ID" value="LOC108050290"/>
</dbReference>
<evidence type="ECO:0000256" key="1">
    <source>
        <dbReference type="SAM" id="MobiDB-lite"/>
    </source>
</evidence>
<feature type="compositionally biased region" description="Low complexity" evidence="1">
    <location>
        <begin position="525"/>
        <end position="540"/>
    </location>
</feature>
<feature type="compositionally biased region" description="Basic and acidic residues" evidence="1">
    <location>
        <begin position="510"/>
        <end position="524"/>
    </location>
</feature>
<feature type="chain" id="PRO_5045392702" evidence="3">
    <location>
        <begin position="20"/>
        <end position="756"/>
    </location>
</feature>
<organism evidence="4 5">
    <name type="scientific">Drosophila rhopaloa</name>
    <name type="common">Fruit fly</name>
    <dbReference type="NCBI Taxonomy" id="1041015"/>
    <lineage>
        <taxon>Eukaryota</taxon>
        <taxon>Metazoa</taxon>
        <taxon>Ecdysozoa</taxon>
        <taxon>Arthropoda</taxon>
        <taxon>Hexapoda</taxon>
        <taxon>Insecta</taxon>
        <taxon>Pterygota</taxon>
        <taxon>Neoptera</taxon>
        <taxon>Endopterygota</taxon>
        <taxon>Diptera</taxon>
        <taxon>Brachycera</taxon>
        <taxon>Muscomorpha</taxon>
        <taxon>Ephydroidea</taxon>
        <taxon>Drosophilidae</taxon>
        <taxon>Drosophila</taxon>
        <taxon>Sophophora</taxon>
    </lineage>
</organism>
<evidence type="ECO:0000313" key="4">
    <source>
        <dbReference type="EnsemblMetazoa" id="XP_044314834.1"/>
    </source>
</evidence>
<sequence length="756" mass="87086">MNFYVLSWLLFFLAPGGCPIYSIDLATLEVPTNDFQNELTLQSMLSSELREYRNGLNERIGGQREDPPHSPPRKFQQPDWLKDLSKVARSTAETAPFLGTNLFGICRKNCFSTEDIALMSARKDFELLVPKSFPQCLLSDCVVHMLIKYFNTVNQIVKRMSDEDTRLILQRAFYDALGGYLRYYLLPMAQVSFYAGRLKLNTVERLVNIYRQCRTALNTNGNGWRTPDKNILSKIKGARIEPVKLPKSCQSKEDASSCALLDQSCLSQKPDQDGMIVPLPRLEAVDEYGFLSNIYLPFRKRRIYNLRSPRSAFVLVRFFQALTSCHRFLDVSQVNYNRQLLSWIRENVQMHYQDDVFYPGLGGILQVQERLLIQKNDPEEEPAPPEQNEETENPSSSSGEDSRKLSRSAIHWQEAPDSEQEQAHQDEWLSGLEKVHTRQDELDECRECDNDDSLIWCIAAFLALLLLLILLIICCCMRRGRKKKVVPLDAEAPLPKEKRIKTNEPLIASEQKKEDRDKDHEGGHRYYYSGSGRYSTSQRSVQDDRYPENPELDSYTSTSSLGCQFNRKCVPLKFSRSKGEEYYVPEKGRDEVVKKLPALRLLSEDSSSRRALRSAIKPPLNTNESPNPTSESDRIALDKEKKRQRHFSKEAKRKKHKDTEASQRKEQTKSSEERKQSSPERRTTNRVRIVTDNESTDDPRLTRKTSEEKPEPSASRHKGGSEVRQFNSLYDRSLLSVRSPQSVKDSPSWETTFEDN</sequence>
<keyword evidence="3" id="KW-0732">Signal</keyword>
<name>A0ABM5J7N6_DRORH</name>
<feature type="signal peptide" evidence="3">
    <location>
        <begin position="1"/>
        <end position="19"/>
    </location>
</feature>
<proteinExistence type="predicted"/>
<keyword evidence="2" id="KW-0472">Membrane</keyword>
<accession>A0ABM5J7N6</accession>
<feature type="compositionally biased region" description="Basic and acidic residues" evidence="1">
    <location>
        <begin position="697"/>
        <end position="711"/>
    </location>
</feature>
<feature type="compositionally biased region" description="Basic and acidic residues" evidence="1">
    <location>
        <begin position="657"/>
        <end position="683"/>
    </location>
</feature>
<feature type="compositionally biased region" description="Acidic residues" evidence="1">
    <location>
        <begin position="378"/>
        <end position="392"/>
    </location>
</feature>
<keyword evidence="2" id="KW-1133">Transmembrane helix</keyword>
<reference evidence="5" key="1">
    <citation type="journal article" date="2021" name="Elife">
        <title>Highly contiguous assemblies of 101 drosophilid genomes.</title>
        <authorList>
            <person name="Kim B.Y."/>
            <person name="Wang J.R."/>
            <person name="Miller D.E."/>
            <person name="Barmina O."/>
            <person name="Delaney E."/>
            <person name="Thompson A."/>
            <person name="Comeault A.A."/>
            <person name="Peede D."/>
            <person name="D'Agostino E.R."/>
            <person name="Pelaez J."/>
            <person name="Aguilar J.M."/>
            <person name="Haji D."/>
            <person name="Matsunaga T."/>
            <person name="Armstrong E.E."/>
            <person name="Zych M."/>
            <person name="Ogawa Y."/>
            <person name="Stamenkovic-Radak M."/>
            <person name="Jelic M."/>
            <person name="Veselinovic M.S."/>
            <person name="Tanaskovic M."/>
            <person name="Eric P."/>
            <person name="Gao J.J."/>
            <person name="Katoh T.K."/>
            <person name="Toda M.J."/>
            <person name="Watabe H."/>
            <person name="Watada M."/>
            <person name="Davis J.S."/>
            <person name="Moyle L.C."/>
            <person name="Manoli G."/>
            <person name="Bertolini E."/>
            <person name="Kostal V."/>
            <person name="Hawley R.S."/>
            <person name="Takahashi A."/>
            <person name="Jones C.D."/>
            <person name="Price D.K."/>
            <person name="Whiteman N."/>
            <person name="Kopp A."/>
            <person name="Matute D.R."/>
            <person name="Petrov D.A."/>
        </authorList>
    </citation>
    <scope>NUCLEOTIDE SEQUENCE [LARGE SCALE GENOMIC DNA]</scope>
</reference>
<protein>
    <submittedName>
        <fullName evidence="4">Uncharacterized protein</fullName>
    </submittedName>
</protein>
<feature type="region of interest" description="Disordered" evidence="1">
    <location>
        <begin position="378"/>
        <end position="408"/>
    </location>
</feature>
<feature type="compositionally biased region" description="Basic residues" evidence="1">
    <location>
        <begin position="642"/>
        <end position="656"/>
    </location>
</feature>
<dbReference type="RefSeq" id="XP_044314834.1">
    <property type="nucleotide sequence ID" value="XM_044458899.1"/>
</dbReference>
<feature type="region of interest" description="Disordered" evidence="1">
    <location>
        <begin position="497"/>
        <end position="559"/>
    </location>
</feature>
<evidence type="ECO:0000313" key="5">
    <source>
        <dbReference type="Proteomes" id="UP001652680"/>
    </source>
</evidence>
<evidence type="ECO:0000256" key="3">
    <source>
        <dbReference type="SAM" id="SignalP"/>
    </source>
</evidence>
<keyword evidence="2" id="KW-0812">Transmembrane</keyword>
<dbReference type="Proteomes" id="UP001652680">
    <property type="component" value="Unassembled WGS sequence"/>
</dbReference>
<feature type="transmembrane region" description="Helical" evidence="2">
    <location>
        <begin position="453"/>
        <end position="474"/>
    </location>
</feature>
<feature type="compositionally biased region" description="Polar residues" evidence="1">
    <location>
        <begin position="620"/>
        <end position="630"/>
    </location>
</feature>
<evidence type="ECO:0000256" key="2">
    <source>
        <dbReference type="SAM" id="Phobius"/>
    </source>
</evidence>
<reference evidence="4" key="2">
    <citation type="submission" date="2025-05" db="UniProtKB">
        <authorList>
            <consortium name="EnsemblMetazoa"/>
        </authorList>
    </citation>
    <scope>IDENTIFICATION</scope>
</reference>
<dbReference type="GeneID" id="108050290"/>
<feature type="region of interest" description="Disordered" evidence="1">
    <location>
        <begin position="604"/>
        <end position="756"/>
    </location>
</feature>
<feature type="compositionally biased region" description="Basic and acidic residues" evidence="1">
    <location>
        <begin position="631"/>
        <end position="641"/>
    </location>
</feature>